<keyword evidence="4" id="KW-0328">Glycosyltransferase</keyword>
<dbReference type="InterPro" id="IPR007873">
    <property type="entry name" value="Glycosyltransferase_ALG3"/>
</dbReference>
<evidence type="ECO:0000256" key="4">
    <source>
        <dbReference type="ARBA" id="ARBA00022676"/>
    </source>
</evidence>
<evidence type="ECO:0000256" key="6">
    <source>
        <dbReference type="ARBA" id="ARBA00022692"/>
    </source>
</evidence>
<evidence type="ECO:0000313" key="12">
    <source>
        <dbReference type="EMBL" id="GMT15108.1"/>
    </source>
</evidence>
<feature type="transmembrane region" description="Helical" evidence="11">
    <location>
        <begin position="180"/>
        <end position="204"/>
    </location>
</feature>
<evidence type="ECO:0000313" key="13">
    <source>
        <dbReference type="Proteomes" id="UP001432322"/>
    </source>
</evidence>
<feature type="non-terminal residue" evidence="12">
    <location>
        <position position="1"/>
    </location>
</feature>
<keyword evidence="9 11" id="KW-0472">Membrane</keyword>
<dbReference type="AlphaFoldDB" id="A0AAV5V7E7"/>
<dbReference type="EC" id="2.4.1.258" evidence="3"/>
<protein>
    <recommendedName>
        <fullName evidence="3">dolichyl-P-Man:Man5GlcNAc2-PP-dolichol alpha-1,3-mannosyltransferase</fullName>
        <ecNumber evidence="3">2.4.1.258</ecNumber>
    </recommendedName>
</protein>
<feature type="transmembrane region" description="Helical" evidence="11">
    <location>
        <begin position="386"/>
        <end position="406"/>
    </location>
</feature>
<gene>
    <name evidence="12" type="ORF">PFISCL1PPCAC_6405</name>
</gene>
<proteinExistence type="predicted"/>
<keyword evidence="8 11" id="KW-1133">Transmembrane helix</keyword>
<dbReference type="PANTHER" id="PTHR12646:SF0">
    <property type="entry name" value="DOL-P-MAN:MAN(5)GLCNAC(2)-PP-DOL ALPHA-1,3-MANNOSYLTRANSFERASE"/>
    <property type="match status" value="1"/>
</dbReference>
<dbReference type="PANTHER" id="PTHR12646">
    <property type="entry name" value="NOT56 - RELATED"/>
    <property type="match status" value="1"/>
</dbReference>
<feature type="transmembrane region" description="Helical" evidence="11">
    <location>
        <begin position="269"/>
        <end position="290"/>
    </location>
</feature>
<keyword evidence="7" id="KW-0256">Endoplasmic reticulum</keyword>
<feature type="transmembrane region" description="Helical" evidence="11">
    <location>
        <begin position="129"/>
        <end position="150"/>
    </location>
</feature>
<feature type="transmembrane region" description="Helical" evidence="11">
    <location>
        <begin position="20"/>
        <end position="41"/>
    </location>
</feature>
<evidence type="ECO:0000256" key="11">
    <source>
        <dbReference type="SAM" id="Phobius"/>
    </source>
</evidence>
<evidence type="ECO:0000256" key="2">
    <source>
        <dbReference type="ARBA" id="ARBA00004922"/>
    </source>
</evidence>
<evidence type="ECO:0000256" key="7">
    <source>
        <dbReference type="ARBA" id="ARBA00022824"/>
    </source>
</evidence>
<feature type="transmembrane region" description="Helical" evidence="11">
    <location>
        <begin position="103"/>
        <end position="123"/>
    </location>
</feature>
<dbReference type="EMBL" id="BTSY01000002">
    <property type="protein sequence ID" value="GMT15108.1"/>
    <property type="molecule type" value="Genomic_DNA"/>
</dbReference>
<dbReference type="Proteomes" id="UP001432322">
    <property type="component" value="Unassembled WGS sequence"/>
</dbReference>
<reference evidence="12" key="1">
    <citation type="submission" date="2023-10" db="EMBL/GenBank/DDBJ databases">
        <title>Genome assembly of Pristionchus species.</title>
        <authorList>
            <person name="Yoshida K."/>
            <person name="Sommer R.J."/>
        </authorList>
    </citation>
    <scope>NUCLEOTIDE SEQUENCE</scope>
    <source>
        <strain evidence="12">RS5133</strain>
    </source>
</reference>
<comment type="pathway">
    <text evidence="2">Protein modification; protein glycosylation.</text>
</comment>
<keyword evidence="6 11" id="KW-0812">Transmembrane</keyword>
<feature type="transmembrane region" description="Helical" evidence="11">
    <location>
        <begin position="361"/>
        <end position="380"/>
    </location>
</feature>
<dbReference type="Pfam" id="PF05208">
    <property type="entry name" value="ALG3"/>
    <property type="match status" value="1"/>
</dbReference>
<evidence type="ECO:0000256" key="3">
    <source>
        <dbReference type="ARBA" id="ARBA00011964"/>
    </source>
</evidence>
<organism evidence="12 13">
    <name type="scientific">Pristionchus fissidentatus</name>
    <dbReference type="NCBI Taxonomy" id="1538716"/>
    <lineage>
        <taxon>Eukaryota</taxon>
        <taxon>Metazoa</taxon>
        <taxon>Ecdysozoa</taxon>
        <taxon>Nematoda</taxon>
        <taxon>Chromadorea</taxon>
        <taxon>Rhabditida</taxon>
        <taxon>Rhabditina</taxon>
        <taxon>Diplogasteromorpha</taxon>
        <taxon>Diplogasteroidea</taxon>
        <taxon>Neodiplogasteridae</taxon>
        <taxon>Pristionchus</taxon>
    </lineage>
</organism>
<sequence length="420" mass="48502">SWCERGMVSLIDALFGVHDLTFQVVAILLWLAEAFVSLLIVKRVPYTEIDWSTYMQQVALYDKGERNYSRIEGSTGPCVYPAGHLALFSLLSTLTNGGKDIRVAQYFFVVFYLINLALVFRLYYKSKRIAPFVLVFLTLTGYRIHSIFVLRLFNDPLAMMLFYLAANCFISQSWTIGCVFYSLAVSIKMNVLLFAPALFFLLLTNQGYAGTIWNIGICGLIQLGLALPFLSRDPWSYITRSFDLSRVFMFKWTVNWRFLPEEIFLDKRLHLALLVLHVISVFLFAFFMWFRTHGGLKRAIEHLNHGIRTRFGPSEAMYALFTSNLMGIVFARSLHYQFYSWYFHQLPFLLFYKTRSINGKIPLYSIAVKSVVLLVVEYAWNTYPSTVLSSSLLHLAHLYIVGHLLLTRDAIEKPVKSKLF</sequence>
<evidence type="ECO:0000256" key="10">
    <source>
        <dbReference type="ARBA" id="ARBA00049506"/>
    </source>
</evidence>
<accession>A0AAV5V7E7</accession>
<feature type="transmembrane region" description="Helical" evidence="11">
    <location>
        <begin position="157"/>
        <end position="174"/>
    </location>
</feature>
<name>A0AAV5V7E7_9BILA</name>
<comment type="caution">
    <text evidence="12">The sequence shown here is derived from an EMBL/GenBank/DDBJ whole genome shotgun (WGS) entry which is preliminary data.</text>
</comment>
<evidence type="ECO:0000256" key="1">
    <source>
        <dbReference type="ARBA" id="ARBA00004477"/>
    </source>
</evidence>
<keyword evidence="5" id="KW-0808">Transferase</keyword>
<comment type="subcellular location">
    <subcellularLocation>
        <location evidence="1">Endoplasmic reticulum membrane</location>
        <topology evidence="1">Multi-pass membrane protein</topology>
    </subcellularLocation>
</comment>
<keyword evidence="13" id="KW-1185">Reference proteome</keyword>
<evidence type="ECO:0000256" key="5">
    <source>
        <dbReference type="ARBA" id="ARBA00022679"/>
    </source>
</evidence>
<evidence type="ECO:0000256" key="9">
    <source>
        <dbReference type="ARBA" id="ARBA00023136"/>
    </source>
</evidence>
<feature type="transmembrane region" description="Helical" evidence="11">
    <location>
        <begin position="211"/>
        <end position="230"/>
    </location>
</feature>
<dbReference type="GO" id="GO:0005789">
    <property type="term" value="C:endoplasmic reticulum membrane"/>
    <property type="evidence" value="ECO:0007669"/>
    <property type="project" value="UniProtKB-SubCell"/>
</dbReference>
<dbReference type="GO" id="GO:0052925">
    <property type="term" value="F:dol-P-Man:Man(5)GlcNAc(2)-PP-Dol alpha-1,3-mannosyltransferase activity"/>
    <property type="evidence" value="ECO:0007669"/>
    <property type="project" value="UniProtKB-EC"/>
</dbReference>
<evidence type="ECO:0000256" key="8">
    <source>
        <dbReference type="ARBA" id="ARBA00022989"/>
    </source>
</evidence>
<comment type="catalytic activity">
    <reaction evidence="10">
        <text>an alpha-D-Man-(1-&gt;2)-alpha-D-Man-(1-&gt;2)-alpha-D-Man-(1-&gt;3)-[alpha-D-Man-(1-&gt;6)]-beta-D-Man-(1-&gt;4)-beta-D-GlcNAc-(1-&gt;4)-alpha-D-GlcNAc-diphospho-di-trans,poly-cis-dolichol + a di-trans,poly-cis-dolichyl beta-D-mannosyl phosphate = an alpha-D-Man-(1-&gt;2)-alpha-D-Man-(1-&gt;2)-alpha-D-Man-(1-&gt;3)-[alpha-D-Man-(1-&gt;3)-alpha-D-Man-(1-&gt;6)]-beta-D-Man-(1-&gt;4)-beta-D-GlcNAc-(1-&gt;4)-alpha-D-GlcNAc-diphospho-di-trans,poly-cis-dolichol + a di-trans,poly-cis-dolichyl phosphate + H(+)</text>
        <dbReference type="Rhea" id="RHEA:29527"/>
        <dbReference type="Rhea" id="RHEA-COMP:19498"/>
        <dbReference type="Rhea" id="RHEA-COMP:19501"/>
        <dbReference type="Rhea" id="RHEA-COMP:19516"/>
        <dbReference type="Rhea" id="RHEA-COMP:19517"/>
        <dbReference type="ChEBI" id="CHEBI:15378"/>
        <dbReference type="ChEBI" id="CHEBI:57683"/>
        <dbReference type="ChEBI" id="CHEBI:58211"/>
        <dbReference type="ChEBI" id="CHEBI:132515"/>
        <dbReference type="ChEBI" id="CHEBI:132516"/>
        <dbReference type="EC" id="2.4.1.258"/>
    </reaction>
    <physiologicalReaction direction="left-to-right" evidence="10">
        <dbReference type="Rhea" id="RHEA:29528"/>
    </physiologicalReaction>
</comment>